<dbReference type="InterPro" id="IPR050900">
    <property type="entry name" value="Transposase_IS3/IS150/IS904"/>
</dbReference>
<dbReference type="EMBL" id="CP103416">
    <property type="protein sequence ID" value="UVW34360.1"/>
    <property type="molecule type" value="Genomic_DNA"/>
</dbReference>
<gene>
    <name evidence="4" type="ORF">NYF23_02360</name>
    <name evidence="5" type="ORF">NYF23_03705</name>
    <name evidence="3" type="ORF">NYF23_10070</name>
</gene>
<evidence type="ECO:0000313" key="5">
    <source>
        <dbReference type="EMBL" id="UVW35725.1"/>
    </source>
</evidence>
<evidence type="ECO:0000313" key="6">
    <source>
        <dbReference type="Proteomes" id="UP001059934"/>
    </source>
</evidence>
<name>A0ABY5TPF4_9GAMM</name>
<reference evidence="5" key="1">
    <citation type="submission" date="2022-08" db="EMBL/GenBank/DDBJ databases">
        <title>Catabolic pathway analysis in culturable SAR92 clade bacteria reveals their overlooked roles in DMSP degradation in coastal seas.</title>
        <authorList>
            <person name="He X."/>
            <person name="Zhang X."/>
            <person name="Zhang Y."/>
        </authorList>
    </citation>
    <scope>NUCLEOTIDE SEQUENCE</scope>
    <source>
        <strain evidence="5">H455</strain>
    </source>
</reference>
<dbReference type="InterPro" id="IPR001584">
    <property type="entry name" value="Integrase_cat-core"/>
</dbReference>
<dbReference type="InterPro" id="IPR048020">
    <property type="entry name" value="Transpos_IS3"/>
</dbReference>
<feature type="domain" description="Integrase catalytic" evidence="2">
    <location>
        <begin position="213"/>
        <end position="376"/>
    </location>
</feature>
<dbReference type="PROSITE" id="PS50994">
    <property type="entry name" value="INTEGRASE"/>
    <property type="match status" value="1"/>
</dbReference>
<dbReference type="InterPro" id="IPR009057">
    <property type="entry name" value="Homeodomain-like_sf"/>
</dbReference>
<dbReference type="Pfam" id="PF13276">
    <property type="entry name" value="HTH_21"/>
    <property type="match status" value="1"/>
</dbReference>
<dbReference type="Gene3D" id="1.10.10.60">
    <property type="entry name" value="Homeodomain-like"/>
    <property type="match status" value="1"/>
</dbReference>
<comment type="similarity">
    <text evidence="1">Belongs to the transposase 8 family.</text>
</comment>
<dbReference type="InterPro" id="IPR036397">
    <property type="entry name" value="RNaseH_sf"/>
</dbReference>
<dbReference type="Gene3D" id="3.30.420.10">
    <property type="entry name" value="Ribonuclease H-like superfamily/Ribonuclease H"/>
    <property type="match status" value="1"/>
</dbReference>
<dbReference type="InterPro" id="IPR025948">
    <property type="entry name" value="HTH-like_dom"/>
</dbReference>
<sequence>MSKGKRYTQQFKEEAVKQIVERGYSVAEVAERLGICTKTLYHWKASMHGSPQQIKSSDDQAEIIRLKVELMRVTEERDILKKGRKVLCKPARVKYSFIRDNQGEFSIKTMCRVFKLHRSGFYAWLQKPLSDRAVEDQRLLKLVKESYMASGGTYGSPWIHRDLREAGESCSVHRVARIMRENRLKAQIGYKRRYIKGGKPAKIAANLLDRQFNPEHPNQAWVSDITYVRTYEGFLYVATVLDLFSRRIVGWSMDKHIDRHLVINALLMAIWQRQPKGEVLIHSDQGSQYASSDYLAFVKEHNLIPSMSRRGNCHDNAVAESFFATFKKRVTKRKIYSTRDEAKTEIFNFIEMFYNPIKRHTHTGGVSPAKFEEAYFLESTSV</sequence>
<dbReference type="NCBIfam" id="NF033516">
    <property type="entry name" value="transpos_IS3"/>
    <property type="match status" value="1"/>
</dbReference>
<dbReference type="InterPro" id="IPR012337">
    <property type="entry name" value="RNaseH-like_sf"/>
</dbReference>
<dbReference type="PANTHER" id="PTHR46889">
    <property type="entry name" value="TRANSPOSASE INSF FOR INSERTION SEQUENCE IS3B-RELATED"/>
    <property type="match status" value="1"/>
</dbReference>
<dbReference type="EMBL" id="CP103416">
    <property type="protein sequence ID" value="UVW35725.1"/>
    <property type="molecule type" value="Genomic_DNA"/>
</dbReference>
<protein>
    <submittedName>
        <fullName evidence="5">IS3 family transposase</fullName>
    </submittedName>
</protein>
<dbReference type="SUPFAM" id="SSF53098">
    <property type="entry name" value="Ribonuclease H-like"/>
    <property type="match status" value="1"/>
</dbReference>
<evidence type="ECO:0000313" key="4">
    <source>
        <dbReference type="EMBL" id="UVW35465.1"/>
    </source>
</evidence>
<accession>A0ABY5TPF4</accession>
<dbReference type="Pfam" id="PF00665">
    <property type="entry name" value="rve"/>
    <property type="match status" value="1"/>
</dbReference>
<dbReference type="PANTHER" id="PTHR46889:SF4">
    <property type="entry name" value="TRANSPOSASE INSO FOR INSERTION SEQUENCE ELEMENT IS911B-RELATED"/>
    <property type="match status" value="1"/>
</dbReference>
<dbReference type="EMBL" id="CP103416">
    <property type="protein sequence ID" value="UVW35465.1"/>
    <property type="molecule type" value="Genomic_DNA"/>
</dbReference>
<dbReference type="InterPro" id="IPR002514">
    <property type="entry name" value="Transposase_8"/>
</dbReference>
<proteinExistence type="inferred from homology"/>
<dbReference type="Pfam" id="PF01527">
    <property type="entry name" value="HTH_Tnp_1"/>
    <property type="match status" value="1"/>
</dbReference>
<dbReference type="SUPFAM" id="SSF46689">
    <property type="entry name" value="Homeodomain-like"/>
    <property type="match status" value="1"/>
</dbReference>
<evidence type="ECO:0000256" key="1">
    <source>
        <dbReference type="ARBA" id="ARBA00009964"/>
    </source>
</evidence>
<keyword evidence="6" id="KW-1185">Reference proteome</keyword>
<dbReference type="Proteomes" id="UP001059934">
    <property type="component" value="Chromosome"/>
</dbReference>
<evidence type="ECO:0000313" key="3">
    <source>
        <dbReference type="EMBL" id="UVW34360.1"/>
    </source>
</evidence>
<evidence type="ECO:0000259" key="2">
    <source>
        <dbReference type="PROSITE" id="PS50994"/>
    </source>
</evidence>
<organism evidence="5 6">
    <name type="scientific">SAR92 clade bacterium H455</name>
    <dbReference type="NCBI Taxonomy" id="2974818"/>
    <lineage>
        <taxon>Bacteria</taxon>
        <taxon>Pseudomonadati</taxon>
        <taxon>Pseudomonadota</taxon>
        <taxon>Gammaproteobacteria</taxon>
        <taxon>Cellvibrionales</taxon>
        <taxon>Porticoccaceae</taxon>
        <taxon>SAR92 clade</taxon>
    </lineage>
</organism>
<dbReference type="Pfam" id="PF13333">
    <property type="entry name" value="rve_2"/>
    <property type="match status" value="1"/>
</dbReference>